<feature type="domain" description="Reverse transcriptase" evidence="1">
    <location>
        <begin position="74"/>
        <end position="314"/>
    </location>
</feature>
<evidence type="ECO:0000313" key="2">
    <source>
        <dbReference type="EMBL" id="KZR96923.1"/>
    </source>
</evidence>
<dbReference type="STRING" id="35525.A0A164EM95"/>
<dbReference type="PROSITE" id="PS50878">
    <property type="entry name" value="RT_POL"/>
    <property type="match status" value="1"/>
</dbReference>
<evidence type="ECO:0000259" key="1">
    <source>
        <dbReference type="PROSITE" id="PS50878"/>
    </source>
</evidence>
<accession>A0A164EM95</accession>
<dbReference type="CDD" id="cd01650">
    <property type="entry name" value="RT_nLTR_like"/>
    <property type="match status" value="1"/>
</dbReference>
<comment type="caution">
    <text evidence="2">The sequence shown here is derived from an EMBL/GenBank/DDBJ whole genome shotgun (WGS) entry which is preliminary data.</text>
</comment>
<proteinExistence type="predicted"/>
<gene>
    <name evidence="2" type="ORF">APZ42_008471</name>
</gene>
<feature type="non-terminal residue" evidence="2">
    <location>
        <position position="314"/>
    </location>
</feature>
<sequence length="314" mass="34540">PPSLPVHTLVTEFITGKLLVPSVSPIPPVTLWELSSAIKSLNPKAAPGQDGLSMAIIKECFPALKLRLLGILNACFSLQYFPNCWKTSKVVIIGKPNKSNYDCLGSFRPISLVNNLAKILEKVILSRLQWHTCQLKWVSSNQHGFTPGKSTETAGHALVSFIEKANLNKQTTASAFLDIKSAFDAAWHPAIISSLLKRGCPLYLVRLVSCFLSQRTAILSHNELSKSHIVNLGCPQGGVLSPFLWAILIDDVLRFSFPFPHLSIGYADDLTISTSHKIPEIATRNLQLMCNAISSWCSDTKLSLNAQKTVFMLF</sequence>
<dbReference type="Proteomes" id="UP000076858">
    <property type="component" value="Unassembled WGS sequence"/>
</dbReference>
<reference evidence="2 3" key="1">
    <citation type="submission" date="2016-03" db="EMBL/GenBank/DDBJ databases">
        <title>EvidentialGene: Evidence-directed Construction of Genes on Genomes.</title>
        <authorList>
            <person name="Gilbert D.G."/>
            <person name="Choi J.-H."/>
            <person name="Mockaitis K."/>
            <person name="Colbourne J."/>
            <person name="Pfrender M."/>
        </authorList>
    </citation>
    <scope>NUCLEOTIDE SEQUENCE [LARGE SCALE GENOMIC DNA]</scope>
    <source>
        <strain evidence="2 3">Xinb3</strain>
        <tissue evidence="2">Complete organism</tissue>
    </source>
</reference>
<protein>
    <recommendedName>
        <fullName evidence="1">Reverse transcriptase domain-containing protein</fullName>
    </recommendedName>
</protein>
<dbReference type="AlphaFoldDB" id="A0A164EM95"/>
<dbReference type="OrthoDB" id="6382908at2759"/>
<organism evidence="2 3">
    <name type="scientific">Daphnia magna</name>
    <dbReference type="NCBI Taxonomy" id="35525"/>
    <lineage>
        <taxon>Eukaryota</taxon>
        <taxon>Metazoa</taxon>
        <taxon>Ecdysozoa</taxon>
        <taxon>Arthropoda</taxon>
        <taxon>Crustacea</taxon>
        <taxon>Branchiopoda</taxon>
        <taxon>Diplostraca</taxon>
        <taxon>Cladocera</taxon>
        <taxon>Anomopoda</taxon>
        <taxon>Daphniidae</taxon>
        <taxon>Daphnia</taxon>
    </lineage>
</organism>
<dbReference type="PANTHER" id="PTHR19446">
    <property type="entry name" value="REVERSE TRANSCRIPTASES"/>
    <property type="match status" value="1"/>
</dbReference>
<name>A0A164EM95_9CRUS</name>
<feature type="non-terminal residue" evidence="2">
    <location>
        <position position="1"/>
    </location>
</feature>
<keyword evidence="3" id="KW-1185">Reference proteome</keyword>
<dbReference type="Pfam" id="PF00078">
    <property type="entry name" value="RVT_1"/>
    <property type="match status" value="1"/>
</dbReference>
<dbReference type="SUPFAM" id="SSF56672">
    <property type="entry name" value="DNA/RNA polymerases"/>
    <property type="match status" value="1"/>
</dbReference>
<dbReference type="InterPro" id="IPR000477">
    <property type="entry name" value="RT_dom"/>
</dbReference>
<dbReference type="EMBL" id="LRGB01023247">
    <property type="protein sequence ID" value="KZR96923.1"/>
    <property type="molecule type" value="Genomic_DNA"/>
</dbReference>
<evidence type="ECO:0000313" key="3">
    <source>
        <dbReference type="Proteomes" id="UP000076858"/>
    </source>
</evidence>
<dbReference type="InterPro" id="IPR043502">
    <property type="entry name" value="DNA/RNA_pol_sf"/>
</dbReference>
<dbReference type="GO" id="GO:0071897">
    <property type="term" value="P:DNA biosynthetic process"/>
    <property type="evidence" value="ECO:0007669"/>
    <property type="project" value="UniProtKB-ARBA"/>
</dbReference>